<dbReference type="Gene3D" id="1.20.1740.10">
    <property type="entry name" value="Amino acid/polyamine transporter I"/>
    <property type="match status" value="1"/>
</dbReference>
<protein>
    <recommendedName>
        <fullName evidence="6">Amino acid permease/ SLC12A domain-containing protein</fullName>
    </recommendedName>
</protein>
<evidence type="ECO:0000259" key="6">
    <source>
        <dbReference type="Pfam" id="PF00324"/>
    </source>
</evidence>
<dbReference type="Proteomes" id="UP000318571">
    <property type="component" value="Chromosome 4"/>
</dbReference>
<dbReference type="GO" id="GO:0006884">
    <property type="term" value="P:cell volume homeostasis"/>
    <property type="evidence" value="ECO:0007669"/>
    <property type="project" value="TreeGrafter"/>
</dbReference>
<feature type="transmembrane region" description="Helical" evidence="5">
    <location>
        <begin position="6"/>
        <end position="26"/>
    </location>
</feature>
<gene>
    <name evidence="7" type="ORF">TCAL_05176</name>
</gene>
<dbReference type="InterPro" id="IPR004842">
    <property type="entry name" value="SLC12A_fam"/>
</dbReference>
<dbReference type="PANTHER" id="PTHR11827">
    <property type="entry name" value="SOLUTE CARRIER FAMILY 12, CATION COTRANSPORTERS"/>
    <property type="match status" value="1"/>
</dbReference>
<keyword evidence="2 5" id="KW-0812">Transmembrane</keyword>
<keyword evidence="4 5" id="KW-0472">Membrane</keyword>
<evidence type="ECO:0000256" key="4">
    <source>
        <dbReference type="ARBA" id="ARBA00023136"/>
    </source>
</evidence>
<dbReference type="GO" id="GO:0055078">
    <property type="term" value="P:sodium ion homeostasis"/>
    <property type="evidence" value="ECO:0007669"/>
    <property type="project" value="TreeGrafter"/>
</dbReference>
<comment type="subcellular location">
    <subcellularLocation>
        <location evidence="1">Membrane</location>
        <topology evidence="1">Multi-pass membrane protein</topology>
    </subcellularLocation>
</comment>
<feature type="transmembrane region" description="Helical" evidence="5">
    <location>
        <begin position="33"/>
        <end position="54"/>
    </location>
</feature>
<dbReference type="EMBL" id="VCGU01000011">
    <property type="protein sequence ID" value="TRY67040.1"/>
    <property type="molecule type" value="Genomic_DNA"/>
</dbReference>
<evidence type="ECO:0000313" key="7">
    <source>
        <dbReference type="EMBL" id="TRY67040.1"/>
    </source>
</evidence>
<evidence type="ECO:0000256" key="1">
    <source>
        <dbReference type="ARBA" id="ARBA00004141"/>
    </source>
</evidence>
<accession>A0A553NNS3</accession>
<dbReference type="PANTHER" id="PTHR11827:SF103">
    <property type="entry name" value="SODIUM CHLORIDE COTRANSPORTER 69, ISOFORM E"/>
    <property type="match status" value="1"/>
</dbReference>
<dbReference type="GO" id="GO:0016020">
    <property type="term" value="C:membrane"/>
    <property type="evidence" value="ECO:0007669"/>
    <property type="project" value="UniProtKB-SubCell"/>
</dbReference>
<dbReference type="GO" id="GO:1990573">
    <property type="term" value="P:potassium ion import across plasma membrane"/>
    <property type="evidence" value="ECO:0007669"/>
    <property type="project" value="TreeGrafter"/>
</dbReference>
<feature type="transmembrane region" description="Helical" evidence="5">
    <location>
        <begin position="74"/>
        <end position="93"/>
    </location>
</feature>
<keyword evidence="8" id="KW-1185">Reference proteome</keyword>
<feature type="domain" description="Amino acid permease/ SLC12A" evidence="6">
    <location>
        <begin position="8"/>
        <end position="86"/>
    </location>
</feature>
<dbReference type="GO" id="GO:0055075">
    <property type="term" value="P:potassium ion homeostasis"/>
    <property type="evidence" value="ECO:0007669"/>
    <property type="project" value="TreeGrafter"/>
</dbReference>
<sequence>MGWMKVFLMPCLLNIWGVMLFLRLSVGVGQCGIFQAILVITLCNVVTFITSLSMSAVSTNGKIKEGDLLHDFPFLGAEFGGAIGVLLTIAIRLP</sequence>
<keyword evidence="3 5" id="KW-1133">Transmembrane helix</keyword>
<reference evidence="7 8" key="1">
    <citation type="journal article" date="2018" name="Nat. Ecol. Evol.">
        <title>Genomic signatures of mitonuclear coevolution across populations of Tigriopus californicus.</title>
        <authorList>
            <person name="Barreto F.S."/>
            <person name="Watson E.T."/>
            <person name="Lima T.G."/>
            <person name="Willett C.S."/>
            <person name="Edmands S."/>
            <person name="Li W."/>
            <person name="Burton R.S."/>
        </authorList>
    </citation>
    <scope>NUCLEOTIDE SEQUENCE [LARGE SCALE GENOMIC DNA]</scope>
    <source>
        <strain evidence="7 8">San Diego</strain>
    </source>
</reference>
<comment type="caution">
    <text evidence="7">The sequence shown here is derived from an EMBL/GenBank/DDBJ whole genome shotgun (WGS) entry which is preliminary data.</text>
</comment>
<proteinExistence type="predicted"/>
<dbReference type="Pfam" id="PF00324">
    <property type="entry name" value="AA_permease"/>
    <property type="match status" value="1"/>
</dbReference>
<dbReference type="InterPro" id="IPR004841">
    <property type="entry name" value="AA-permease/SLC12A_dom"/>
</dbReference>
<dbReference type="GO" id="GO:0055064">
    <property type="term" value="P:chloride ion homeostasis"/>
    <property type="evidence" value="ECO:0007669"/>
    <property type="project" value="TreeGrafter"/>
</dbReference>
<dbReference type="GO" id="GO:0008511">
    <property type="term" value="F:sodium:potassium:chloride symporter activity"/>
    <property type="evidence" value="ECO:0007669"/>
    <property type="project" value="TreeGrafter"/>
</dbReference>
<evidence type="ECO:0000256" key="2">
    <source>
        <dbReference type="ARBA" id="ARBA00022692"/>
    </source>
</evidence>
<organism evidence="7 8">
    <name type="scientific">Tigriopus californicus</name>
    <name type="common">Marine copepod</name>
    <dbReference type="NCBI Taxonomy" id="6832"/>
    <lineage>
        <taxon>Eukaryota</taxon>
        <taxon>Metazoa</taxon>
        <taxon>Ecdysozoa</taxon>
        <taxon>Arthropoda</taxon>
        <taxon>Crustacea</taxon>
        <taxon>Multicrustacea</taxon>
        <taxon>Hexanauplia</taxon>
        <taxon>Copepoda</taxon>
        <taxon>Harpacticoida</taxon>
        <taxon>Harpacticidae</taxon>
        <taxon>Tigriopus</taxon>
    </lineage>
</organism>
<evidence type="ECO:0000313" key="8">
    <source>
        <dbReference type="Proteomes" id="UP000318571"/>
    </source>
</evidence>
<dbReference type="STRING" id="6832.A0A553NNS3"/>
<name>A0A553NNS3_TIGCA</name>
<evidence type="ECO:0000256" key="3">
    <source>
        <dbReference type="ARBA" id="ARBA00022989"/>
    </source>
</evidence>
<evidence type="ECO:0000256" key="5">
    <source>
        <dbReference type="SAM" id="Phobius"/>
    </source>
</evidence>
<dbReference type="AlphaFoldDB" id="A0A553NNS3"/>
<dbReference type="OMA" id="EILIVCY"/>